<dbReference type="Pfam" id="PF13409">
    <property type="entry name" value="GST_N_2"/>
    <property type="match status" value="1"/>
</dbReference>
<feature type="domain" description="GST C-terminal" evidence="2">
    <location>
        <begin position="86"/>
        <end position="205"/>
    </location>
</feature>
<dbReference type="SUPFAM" id="SSF52833">
    <property type="entry name" value="Thioredoxin-like"/>
    <property type="match status" value="1"/>
</dbReference>
<reference evidence="4" key="1">
    <citation type="journal article" date="2019" name="Int. J. Syst. Evol. Microbiol.">
        <title>The Global Catalogue of Microorganisms (GCM) 10K type strain sequencing project: providing services to taxonomists for standard genome sequencing and annotation.</title>
        <authorList>
            <consortium name="The Broad Institute Genomics Platform"/>
            <consortium name="The Broad Institute Genome Sequencing Center for Infectious Disease"/>
            <person name="Wu L."/>
            <person name="Ma J."/>
        </authorList>
    </citation>
    <scope>NUCLEOTIDE SEQUENCE [LARGE SCALE GENOMIC DNA]</scope>
    <source>
        <strain evidence="4">DFY28</strain>
    </source>
</reference>
<name>A0ABW4N0M5_9CAUL</name>
<organism evidence="3 4">
    <name type="scientific">Phenylobacterium terrae</name>
    <dbReference type="NCBI Taxonomy" id="2665495"/>
    <lineage>
        <taxon>Bacteria</taxon>
        <taxon>Pseudomonadati</taxon>
        <taxon>Pseudomonadota</taxon>
        <taxon>Alphaproteobacteria</taxon>
        <taxon>Caulobacterales</taxon>
        <taxon>Caulobacteraceae</taxon>
        <taxon>Phenylobacterium</taxon>
    </lineage>
</organism>
<accession>A0ABW4N0M5</accession>
<dbReference type="InterPro" id="IPR034345">
    <property type="entry name" value="Gtt2-like_N"/>
</dbReference>
<dbReference type="EMBL" id="JBHUEY010000001">
    <property type="protein sequence ID" value="MFD1783529.1"/>
    <property type="molecule type" value="Genomic_DNA"/>
</dbReference>
<dbReference type="InterPro" id="IPR036282">
    <property type="entry name" value="Glutathione-S-Trfase_C_sf"/>
</dbReference>
<dbReference type="Gene3D" id="3.40.30.10">
    <property type="entry name" value="Glutaredoxin"/>
    <property type="match status" value="1"/>
</dbReference>
<dbReference type="InterPro" id="IPR036249">
    <property type="entry name" value="Thioredoxin-like_sf"/>
</dbReference>
<dbReference type="RefSeq" id="WP_377283275.1">
    <property type="nucleotide sequence ID" value="NZ_JBHRSI010000008.1"/>
</dbReference>
<gene>
    <name evidence="3" type="ORF">ACFSC0_09010</name>
</gene>
<evidence type="ECO:0000313" key="4">
    <source>
        <dbReference type="Proteomes" id="UP001597237"/>
    </source>
</evidence>
<feature type="domain" description="GST N-terminal" evidence="1">
    <location>
        <begin position="1"/>
        <end position="81"/>
    </location>
</feature>
<dbReference type="PANTHER" id="PTHR44051:SF8">
    <property type="entry name" value="GLUTATHIONE S-TRANSFERASE GSTA"/>
    <property type="match status" value="1"/>
</dbReference>
<dbReference type="InterPro" id="IPR040079">
    <property type="entry name" value="Glutathione_S-Trfase"/>
</dbReference>
<dbReference type="Proteomes" id="UP001597237">
    <property type="component" value="Unassembled WGS sequence"/>
</dbReference>
<dbReference type="SFLD" id="SFLDG00358">
    <property type="entry name" value="Main_(cytGST)"/>
    <property type="match status" value="1"/>
</dbReference>
<comment type="caution">
    <text evidence="3">The sequence shown here is derived from an EMBL/GenBank/DDBJ whole genome shotgun (WGS) entry which is preliminary data.</text>
</comment>
<dbReference type="SFLD" id="SFLDS00019">
    <property type="entry name" value="Glutathione_Transferase_(cytos"/>
    <property type="match status" value="1"/>
</dbReference>
<dbReference type="PANTHER" id="PTHR44051">
    <property type="entry name" value="GLUTATHIONE S-TRANSFERASE-RELATED"/>
    <property type="match status" value="1"/>
</dbReference>
<dbReference type="PROSITE" id="PS50404">
    <property type="entry name" value="GST_NTER"/>
    <property type="match status" value="1"/>
</dbReference>
<dbReference type="InterPro" id="IPR010987">
    <property type="entry name" value="Glutathione-S-Trfase_C-like"/>
</dbReference>
<dbReference type="InterPro" id="IPR004045">
    <property type="entry name" value="Glutathione_S-Trfase_N"/>
</dbReference>
<evidence type="ECO:0000259" key="1">
    <source>
        <dbReference type="PROSITE" id="PS50404"/>
    </source>
</evidence>
<dbReference type="CDD" id="cd03051">
    <property type="entry name" value="GST_N_GTT2_like"/>
    <property type="match status" value="1"/>
</dbReference>
<dbReference type="SUPFAM" id="SSF47616">
    <property type="entry name" value="GST C-terminal domain-like"/>
    <property type="match status" value="1"/>
</dbReference>
<keyword evidence="4" id="KW-1185">Reference proteome</keyword>
<evidence type="ECO:0000313" key="3">
    <source>
        <dbReference type="EMBL" id="MFD1783529.1"/>
    </source>
</evidence>
<sequence>MKLYNSVGPNPHVVRMFAAEKGVKLDLVQVDLMRGENRQPPYNEAINPAGTLPTLELDDGRKICEITTICEYLDETQPGASLIGNTPEERAETRMWTRRIDLGVVEPMTNGFRAAEGRRLFESRMRLLDAEGAAGLKAMARDKLLWLDAQMGQNQYVCGDRFTLADVLLYCFMAFGNTVGQPIPDEAGWVKSWFERVKARPSAAA</sequence>
<proteinExistence type="predicted"/>
<dbReference type="PROSITE" id="PS50405">
    <property type="entry name" value="GST_CTER"/>
    <property type="match status" value="1"/>
</dbReference>
<evidence type="ECO:0000259" key="2">
    <source>
        <dbReference type="PROSITE" id="PS50405"/>
    </source>
</evidence>
<dbReference type="Gene3D" id="1.20.1050.10">
    <property type="match status" value="1"/>
</dbReference>
<protein>
    <submittedName>
        <fullName evidence="3">Glutathione S-transferase family protein</fullName>
    </submittedName>
</protein>
<dbReference type="Pfam" id="PF00043">
    <property type="entry name" value="GST_C"/>
    <property type="match status" value="1"/>
</dbReference>
<dbReference type="InterPro" id="IPR004046">
    <property type="entry name" value="GST_C"/>
</dbReference>